<dbReference type="SMART" id="SM00746">
    <property type="entry name" value="TRASH"/>
    <property type="match status" value="1"/>
</dbReference>
<accession>A0A8J6T898</accession>
<gene>
    <name evidence="2" type="ORF">H8E80_08285</name>
</gene>
<evidence type="ECO:0000259" key="1">
    <source>
        <dbReference type="SMART" id="SM00746"/>
    </source>
</evidence>
<organism evidence="2 3">
    <name type="scientific">Candidatus Desulfaltia bathyphila</name>
    <dbReference type="NCBI Taxonomy" id="2841697"/>
    <lineage>
        <taxon>Bacteria</taxon>
        <taxon>Pseudomonadati</taxon>
        <taxon>Thermodesulfobacteriota</taxon>
        <taxon>Desulfobacteria</taxon>
        <taxon>Desulfobacterales</taxon>
        <taxon>Desulfobacterales incertae sedis</taxon>
        <taxon>Candidatus Desulfaltia</taxon>
    </lineage>
</organism>
<dbReference type="EMBL" id="JACNLL010000074">
    <property type="protein sequence ID" value="MBC8200022.1"/>
    <property type="molecule type" value="Genomic_DNA"/>
</dbReference>
<dbReference type="AlphaFoldDB" id="A0A8J6T898"/>
<dbReference type="InterPro" id="IPR011017">
    <property type="entry name" value="TRASH_dom"/>
</dbReference>
<dbReference type="Proteomes" id="UP000603545">
    <property type="component" value="Unassembled WGS sequence"/>
</dbReference>
<evidence type="ECO:0000313" key="2">
    <source>
        <dbReference type="EMBL" id="MBC8200022.1"/>
    </source>
</evidence>
<reference evidence="2 3" key="1">
    <citation type="submission" date="2020-08" db="EMBL/GenBank/DDBJ databases">
        <title>Bridging the membrane lipid divide: bacteria of the FCB group superphylum have the potential to synthesize archaeal ether lipids.</title>
        <authorList>
            <person name="Villanueva L."/>
            <person name="Von Meijenfeldt F.A.B."/>
            <person name="Westbye A.B."/>
            <person name="Yadav S."/>
            <person name="Hopmans E.C."/>
            <person name="Dutilh B.E."/>
            <person name="Sinninghe Damste J.S."/>
        </authorList>
    </citation>
    <scope>NUCLEOTIDE SEQUENCE [LARGE SCALE GENOMIC DNA]</scope>
    <source>
        <strain evidence="2">NIOZ-UU82</strain>
    </source>
</reference>
<evidence type="ECO:0000313" key="3">
    <source>
        <dbReference type="Proteomes" id="UP000603545"/>
    </source>
</evidence>
<protein>
    <recommendedName>
        <fullName evidence="1">TRASH domain-containing protein</fullName>
    </recommendedName>
</protein>
<proteinExistence type="predicted"/>
<sequence length="68" mass="7595">MLPGGSSKNKVSREPTGEIDDVMVKDPYCEVYFPKRNGVHLNINGKDLYFCSTECRDKFIAGHSKGDV</sequence>
<comment type="caution">
    <text evidence="2">The sequence shown here is derived from an EMBL/GenBank/DDBJ whole genome shotgun (WGS) entry which is preliminary data.</text>
</comment>
<feature type="domain" description="TRASH" evidence="1">
    <location>
        <begin position="26"/>
        <end position="63"/>
    </location>
</feature>
<name>A0A8J6T898_9BACT</name>